<sequence length="254" mass="27872">MLVKLAALLAIVGVSSVQAQAELYECDKYTQPNYDVYGQCAVFTDGKRGNCAISVCNVRGDGADAYLNVMSGEAHYTLLKRNCKPAEAGGRAPGSASGYRYYLKATATPDNFATSGTIRDGSRSTNPQLRVDLMIMEEMEDFWERARNAIARLEESTWETTEGFSVGVAVSAGVSVGFFDLFTASINIEVSFEYTQSYSRSITIDPSKPCSTGQDAYMYFEPYFDHYTVMDGNNEVHEIWIPKDGGKMGVQCLG</sequence>
<evidence type="ECO:0008006" key="4">
    <source>
        <dbReference type="Google" id="ProtNLM"/>
    </source>
</evidence>
<feature type="signal peptide" evidence="1">
    <location>
        <begin position="1"/>
        <end position="19"/>
    </location>
</feature>
<dbReference type="OrthoDB" id="3677120at2759"/>
<name>A0A6A5JZW4_9PLEO</name>
<keyword evidence="3" id="KW-1185">Reference proteome</keyword>
<evidence type="ECO:0000313" key="2">
    <source>
        <dbReference type="EMBL" id="KAF1829316.1"/>
    </source>
</evidence>
<dbReference type="AlphaFoldDB" id="A0A6A5JZW4"/>
<evidence type="ECO:0000313" key="3">
    <source>
        <dbReference type="Proteomes" id="UP000800040"/>
    </source>
</evidence>
<protein>
    <recommendedName>
        <fullName evidence="4">Cyanovirin-N domain-containing protein</fullName>
    </recommendedName>
</protein>
<dbReference type="Proteomes" id="UP000800040">
    <property type="component" value="Unassembled WGS sequence"/>
</dbReference>
<gene>
    <name evidence="2" type="ORF">BDW02DRAFT_612135</name>
</gene>
<dbReference type="Gene3D" id="2.170.15.10">
    <property type="entry name" value="Proaerolysin, chain A, domain 3"/>
    <property type="match status" value="1"/>
</dbReference>
<organism evidence="2 3">
    <name type="scientific">Decorospora gaudefroyi</name>
    <dbReference type="NCBI Taxonomy" id="184978"/>
    <lineage>
        <taxon>Eukaryota</taxon>
        <taxon>Fungi</taxon>
        <taxon>Dikarya</taxon>
        <taxon>Ascomycota</taxon>
        <taxon>Pezizomycotina</taxon>
        <taxon>Dothideomycetes</taxon>
        <taxon>Pleosporomycetidae</taxon>
        <taxon>Pleosporales</taxon>
        <taxon>Pleosporineae</taxon>
        <taxon>Pleosporaceae</taxon>
        <taxon>Decorospora</taxon>
    </lineage>
</organism>
<accession>A0A6A5JZW4</accession>
<evidence type="ECO:0000256" key="1">
    <source>
        <dbReference type="SAM" id="SignalP"/>
    </source>
</evidence>
<dbReference type="EMBL" id="ML975451">
    <property type="protein sequence ID" value="KAF1829316.1"/>
    <property type="molecule type" value="Genomic_DNA"/>
</dbReference>
<reference evidence="2" key="1">
    <citation type="submission" date="2020-01" db="EMBL/GenBank/DDBJ databases">
        <authorList>
            <consortium name="DOE Joint Genome Institute"/>
            <person name="Haridas S."/>
            <person name="Albert R."/>
            <person name="Binder M."/>
            <person name="Bloem J."/>
            <person name="Labutti K."/>
            <person name="Salamov A."/>
            <person name="Andreopoulos B."/>
            <person name="Baker S.E."/>
            <person name="Barry K."/>
            <person name="Bills G."/>
            <person name="Bluhm B.H."/>
            <person name="Cannon C."/>
            <person name="Castanera R."/>
            <person name="Culley D.E."/>
            <person name="Daum C."/>
            <person name="Ezra D."/>
            <person name="Gonzalez J.B."/>
            <person name="Henrissat B."/>
            <person name="Kuo A."/>
            <person name="Liang C."/>
            <person name="Lipzen A."/>
            <person name="Lutzoni F."/>
            <person name="Magnuson J."/>
            <person name="Mondo S."/>
            <person name="Nolan M."/>
            <person name="Ohm R."/>
            <person name="Pangilinan J."/>
            <person name="Park H.-J."/>
            <person name="Ramirez L."/>
            <person name="Alfaro M."/>
            <person name="Sun H."/>
            <person name="Tritt A."/>
            <person name="Yoshinaga Y."/>
            <person name="Zwiers L.-H."/>
            <person name="Turgeon B.G."/>
            <person name="Goodwin S.B."/>
            <person name="Spatafora J.W."/>
            <person name="Crous P.W."/>
            <person name="Grigoriev I.V."/>
        </authorList>
    </citation>
    <scope>NUCLEOTIDE SEQUENCE</scope>
    <source>
        <strain evidence="2">P77</strain>
    </source>
</reference>
<keyword evidence="1" id="KW-0732">Signal</keyword>
<feature type="chain" id="PRO_5025430450" description="Cyanovirin-N domain-containing protein" evidence="1">
    <location>
        <begin position="20"/>
        <end position="254"/>
    </location>
</feature>
<proteinExistence type="predicted"/>